<dbReference type="EMBL" id="GGFL01014413">
    <property type="protein sequence ID" value="MBW78591.1"/>
    <property type="molecule type" value="Transcribed_RNA"/>
</dbReference>
<reference evidence="1" key="1">
    <citation type="submission" date="2018-01" db="EMBL/GenBank/DDBJ databases">
        <title>An insight into the sialome of Amazonian anophelines.</title>
        <authorList>
            <person name="Ribeiro J.M."/>
            <person name="Scarpassa V."/>
            <person name="Calvo E."/>
        </authorList>
    </citation>
    <scope>NUCLEOTIDE SEQUENCE</scope>
</reference>
<proteinExistence type="predicted"/>
<name>A0A2M4DM26_ANODA</name>
<accession>A0A2M4DM26</accession>
<organism evidence="1">
    <name type="scientific">Anopheles darlingi</name>
    <name type="common">Mosquito</name>
    <dbReference type="NCBI Taxonomy" id="43151"/>
    <lineage>
        <taxon>Eukaryota</taxon>
        <taxon>Metazoa</taxon>
        <taxon>Ecdysozoa</taxon>
        <taxon>Arthropoda</taxon>
        <taxon>Hexapoda</taxon>
        <taxon>Insecta</taxon>
        <taxon>Pterygota</taxon>
        <taxon>Neoptera</taxon>
        <taxon>Endopterygota</taxon>
        <taxon>Diptera</taxon>
        <taxon>Nematocera</taxon>
        <taxon>Culicoidea</taxon>
        <taxon>Culicidae</taxon>
        <taxon>Anophelinae</taxon>
        <taxon>Anopheles</taxon>
    </lineage>
</organism>
<sequence>MGVMGLMVVVFFASAFSLRFASTSLLLSFRWCVCGGKHFKLGQVGRVVAASVVRSVRVWCVGMRYGKQLLMESDRNVENVPRGWL</sequence>
<protein>
    <submittedName>
        <fullName evidence="1">Putative secreted protein</fullName>
    </submittedName>
</protein>
<dbReference type="AlphaFoldDB" id="A0A2M4DM26"/>
<evidence type="ECO:0000313" key="1">
    <source>
        <dbReference type="EMBL" id="MBW78591.1"/>
    </source>
</evidence>